<keyword evidence="2" id="KW-1185">Reference proteome</keyword>
<organism evidence="1 2">
    <name type="scientific">Daucus carota subsp. sativus</name>
    <name type="common">Carrot</name>
    <dbReference type="NCBI Taxonomy" id="79200"/>
    <lineage>
        <taxon>Eukaryota</taxon>
        <taxon>Viridiplantae</taxon>
        <taxon>Streptophyta</taxon>
        <taxon>Embryophyta</taxon>
        <taxon>Tracheophyta</taxon>
        <taxon>Spermatophyta</taxon>
        <taxon>Magnoliopsida</taxon>
        <taxon>eudicotyledons</taxon>
        <taxon>Gunneridae</taxon>
        <taxon>Pentapetalae</taxon>
        <taxon>asterids</taxon>
        <taxon>campanulids</taxon>
        <taxon>Apiales</taxon>
        <taxon>Apiaceae</taxon>
        <taxon>Apioideae</taxon>
        <taxon>Scandiceae</taxon>
        <taxon>Daucinae</taxon>
        <taxon>Daucus</taxon>
        <taxon>Daucus sect. Daucus</taxon>
    </lineage>
</organism>
<reference evidence="1" key="2">
    <citation type="submission" date="2022-03" db="EMBL/GenBank/DDBJ databases">
        <title>Draft title - Genomic analysis of global carrot germplasm unveils the trajectory of domestication and the origin of high carotenoid orange carrot.</title>
        <authorList>
            <person name="Iorizzo M."/>
            <person name="Ellison S."/>
            <person name="Senalik D."/>
            <person name="Macko-Podgorni A."/>
            <person name="Grzebelus D."/>
            <person name="Bostan H."/>
            <person name="Rolling W."/>
            <person name="Curaba J."/>
            <person name="Simon P."/>
        </authorList>
    </citation>
    <scope>NUCLEOTIDE SEQUENCE</scope>
    <source>
        <tissue evidence="1">Leaf</tissue>
    </source>
</reference>
<dbReference type="Gene3D" id="1.10.10.60">
    <property type="entry name" value="Homeodomain-like"/>
    <property type="match status" value="1"/>
</dbReference>
<evidence type="ECO:0000313" key="2">
    <source>
        <dbReference type="Proteomes" id="UP000077755"/>
    </source>
</evidence>
<accession>A0AAF0WFA6</accession>
<gene>
    <name evidence="1" type="ORF">DCAR_0207799</name>
</gene>
<dbReference type="Proteomes" id="UP000077755">
    <property type="component" value="Chromosome 2"/>
</dbReference>
<proteinExistence type="predicted"/>
<dbReference type="AlphaFoldDB" id="A0AAF0WFA6"/>
<evidence type="ECO:0000313" key="1">
    <source>
        <dbReference type="EMBL" id="WOG88564.1"/>
    </source>
</evidence>
<name>A0AAF0WFA6_DAUCS</name>
<dbReference type="EMBL" id="CP093344">
    <property type="protein sequence ID" value="WOG88564.1"/>
    <property type="molecule type" value="Genomic_DNA"/>
</dbReference>
<sequence>MNVPGLTRENVASHLQVLLLHLRYCNSR</sequence>
<protein>
    <submittedName>
        <fullName evidence="1">Uncharacterized protein</fullName>
    </submittedName>
</protein>
<reference evidence="1" key="1">
    <citation type="journal article" date="2016" name="Nat. Genet.">
        <title>A high-quality carrot genome assembly provides new insights into carotenoid accumulation and asterid genome evolution.</title>
        <authorList>
            <person name="Iorizzo M."/>
            <person name="Ellison S."/>
            <person name="Senalik D."/>
            <person name="Zeng P."/>
            <person name="Satapoomin P."/>
            <person name="Huang J."/>
            <person name="Bowman M."/>
            <person name="Iovene M."/>
            <person name="Sanseverino W."/>
            <person name="Cavagnaro P."/>
            <person name="Yildiz M."/>
            <person name="Macko-Podgorni A."/>
            <person name="Moranska E."/>
            <person name="Grzebelus E."/>
            <person name="Grzebelus D."/>
            <person name="Ashrafi H."/>
            <person name="Zheng Z."/>
            <person name="Cheng S."/>
            <person name="Spooner D."/>
            <person name="Van Deynze A."/>
            <person name="Simon P."/>
        </authorList>
    </citation>
    <scope>NUCLEOTIDE SEQUENCE</scope>
    <source>
        <tissue evidence="1">Leaf</tissue>
    </source>
</reference>